<keyword evidence="1" id="KW-1133">Transmembrane helix</keyword>
<feature type="transmembrane region" description="Helical" evidence="1">
    <location>
        <begin position="129"/>
        <end position="145"/>
    </location>
</feature>
<accession>A0AAV5WGJ0</accession>
<organism evidence="2 3">
    <name type="scientific">Pristionchus fissidentatus</name>
    <dbReference type="NCBI Taxonomy" id="1538716"/>
    <lineage>
        <taxon>Eukaryota</taxon>
        <taxon>Metazoa</taxon>
        <taxon>Ecdysozoa</taxon>
        <taxon>Nematoda</taxon>
        <taxon>Chromadorea</taxon>
        <taxon>Rhabditida</taxon>
        <taxon>Rhabditina</taxon>
        <taxon>Diplogasteromorpha</taxon>
        <taxon>Diplogasteroidea</taxon>
        <taxon>Neodiplogasteridae</taxon>
        <taxon>Pristionchus</taxon>
    </lineage>
</organism>
<keyword evidence="1" id="KW-0812">Transmembrane</keyword>
<feature type="non-terminal residue" evidence="2">
    <location>
        <position position="251"/>
    </location>
</feature>
<comment type="caution">
    <text evidence="2">The sequence shown here is derived from an EMBL/GenBank/DDBJ whole genome shotgun (WGS) entry which is preliminary data.</text>
</comment>
<proteinExistence type="predicted"/>
<dbReference type="EMBL" id="BTSY01000005">
    <property type="protein sequence ID" value="GMT30603.1"/>
    <property type="molecule type" value="Genomic_DNA"/>
</dbReference>
<feature type="transmembrane region" description="Helical" evidence="1">
    <location>
        <begin position="151"/>
        <end position="168"/>
    </location>
</feature>
<keyword evidence="3" id="KW-1185">Reference proteome</keyword>
<feature type="transmembrane region" description="Helical" evidence="1">
    <location>
        <begin position="49"/>
        <end position="72"/>
    </location>
</feature>
<feature type="transmembrane region" description="Helical" evidence="1">
    <location>
        <begin position="25"/>
        <end position="43"/>
    </location>
</feature>
<evidence type="ECO:0000313" key="2">
    <source>
        <dbReference type="EMBL" id="GMT30603.1"/>
    </source>
</evidence>
<feature type="non-terminal residue" evidence="2">
    <location>
        <position position="1"/>
    </location>
</feature>
<evidence type="ECO:0000256" key="1">
    <source>
        <dbReference type="SAM" id="Phobius"/>
    </source>
</evidence>
<gene>
    <name evidence="2" type="ORF">PFISCL1PPCAC_21900</name>
</gene>
<evidence type="ECO:0000313" key="3">
    <source>
        <dbReference type="Proteomes" id="UP001432322"/>
    </source>
</evidence>
<reference evidence="2" key="1">
    <citation type="submission" date="2023-10" db="EMBL/GenBank/DDBJ databases">
        <title>Genome assembly of Pristionchus species.</title>
        <authorList>
            <person name="Yoshida K."/>
            <person name="Sommer R.J."/>
        </authorList>
    </citation>
    <scope>NUCLEOTIDE SEQUENCE</scope>
    <source>
        <strain evidence="2">RS5133</strain>
    </source>
</reference>
<name>A0AAV5WGJ0_9BILA</name>
<protein>
    <submittedName>
        <fullName evidence="2">Uncharacterized protein</fullName>
    </submittedName>
</protein>
<feature type="transmembrane region" description="Helical" evidence="1">
    <location>
        <begin position="206"/>
        <end position="226"/>
    </location>
</feature>
<dbReference type="AlphaFoldDB" id="A0AAV5WGJ0"/>
<keyword evidence="1" id="KW-0472">Membrane</keyword>
<feature type="transmembrane region" description="Helical" evidence="1">
    <location>
        <begin position="180"/>
        <end position="200"/>
    </location>
</feature>
<dbReference type="Proteomes" id="UP001432322">
    <property type="component" value="Unassembled WGS sequence"/>
</dbReference>
<sequence>HLIFLTAIFFIDVIYPNKISHPSKVIAYVFIYILVFILCVWSGPNSKWMAHISTFVLGITICCSFLVVKAVVSSSTLTQTQLFQRAQPDQNSGRLPLTQIAHIYLLIITTDDVAPQHFVEKIQRTAEKLLATISYILLAFLPFTAPFGRTAFLIVNVLVSVPALYRLLTRQVFPTGRLEMMPCLWLGIVLVAIGFCSFVFVITKDIIASMLISVTLALQVAVVCDITEELFMRKYKVPLLPPPPVQQLQQA</sequence>